<evidence type="ECO:0008006" key="4">
    <source>
        <dbReference type="Google" id="ProtNLM"/>
    </source>
</evidence>
<gene>
    <name evidence="2" type="ORF">ABT322_40260</name>
</gene>
<dbReference type="EMBL" id="JBEPCV010000081">
    <property type="protein sequence ID" value="MER6909826.1"/>
    <property type="molecule type" value="Genomic_DNA"/>
</dbReference>
<keyword evidence="3" id="KW-1185">Reference proteome</keyword>
<proteinExistence type="predicted"/>
<keyword evidence="1" id="KW-0732">Signal</keyword>
<dbReference type="Proteomes" id="UP001490330">
    <property type="component" value="Unassembled WGS sequence"/>
</dbReference>
<evidence type="ECO:0000313" key="3">
    <source>
        <dbReference type="Proteomes" id="UP001490330"/>
    </source>
</evidence>
<organism evidence="2 3">
    <name type="scientific">Streptomyces flaveolus</name>
    <dbReference type="NCBI Taxonomy" id="67297"/>
    <lineage>
        <taxon>Bacteria</taxon>
        <taxon>Bacillati</taxon>
        <taxon>Actinomycetota</taxon>
        <taxon>Actinomycetes</taxon>
        <taxon>Kitasatosporales</taxon>
        <taxon>Streptomycetaceae</taxon>
        <taxon>Streptomyces</taxon>
    </lineage>
</organism>
<dbReference type="RefSeq" id="WP_350722017.1">
    <property type="nucleotide sequence ID" value="NZ_JBEPCO010000033.1"/>
</dbReference>
<accession>A0ABV1VUU8</accession>
<feature type="chain" id="PRO_5046474943" description="Secreted protein" evidence="1">
    <location>
        <begin position="34"/>
        <end position="86"/>
    </location>
</feature>
<comment type="caution">
    <text evidence="2">The sequence shown here is derived from an EMBL/GenBank/DDBJ whole genome shotgun (WGS) entry which is preliminary data.</text>
</comment>
<protein>
    <recommendedName>
        <fullName evidence="4">Secreted protein</fullName>
    </recommendedName>
</protein>
<name>A0ABV1VUU8_9ACTN</name>
<evidence type="ECO:0000313" key="2">
    <source>
        <dbReference type="EMBL" id="MER6909826.1"/>
    </source>
</evidence>
<feature type="signal peptide" evidence="1">
    <location>
        <begin position="1"/>
        <end position="33"/>
    </location>
</feature>
<evidence type="ECO:0000256" key="1">
    <source>
        <dbReference type="SAM" id="SignalP"/>
    </source>
</evidence>
<sequence length="86" mass="8868">MRHARVRGRLAAAAVGTALAAGTVLLGAPAAHAQPTPPTPVIFFPPGPVRPITFYPPGPILPIIREALPFFPPGPVRPPGGIQNPD</sequence>
<reference evidence="2 3" key="1">
    <citation type="submission" date="2024-06" db="EMBL/GenBank/DDBJ databases">
        <title>The Natural Products Discovery Center: Release of the First 8490 Sequenced Strains for Exploring Actinobacteria Biosynthetic Diversity.</title>
        <authorList>
            <person name="Kalkreuter E."/>
            <person name="Kautsar S.A."/>
            <person name="Yang D."/>
            <person name="Bader C.D."/>
            <person name="Teijaro C.N."/>
            <person name="Fluegel L."/>
            <person name="Davis C.M."/>
            <person name="Simpson J.R."/>
            <person name="Lauterbach L."/>
            <person name="Steele A.D."/>
            <person name="Gui C."/>
            <person name="Meng S."/>
            <person name="Li G."/>
            <person name="Viehrig K."/>
            <person name="Ye F."/>
            <person name="Su P."/>
            <person name="Kiefer A.F."/>
            <person name="Nichols A."/>
            <person name="Cepeda A.J."/>
            <person name="Yan W."/>
            <person name="Fan B."/>
            <person name="Jiang Y."/>
            <person name="Adhikari A."/>
            <person name="Zheng C.-J."/>
            <person name="Schuster L."/>
            <person name="Cowan T.M."/>
            <person name="Smanski M.J."/>
            <person name="Chevrette M.G."/>
            <person name="De Carvalho L.P.S."/>
            <person name="Shen B."/>
        </authorList>
    </citation>
    <scope>NUCLEOTIDE SEQUENCE [LARGE SCALE GENOMIC DNA]</scope>
    <source>
        <strain evidence="2 3">NPDC000632</strain>
    </source>
</reference>